<dbReference type="SUPFAM" id="SSF56300">
    <property type="entry name" value="Metallo-dependent phosphatases"/>
    <property type="match status" value="1"/>
</dbReference>
<gene>
    <name evidence="3" type="ORF">FRIFI_1115</name>
</gene>
<dbReference type="InterPro" id="IPR006179">
    <property type="entry name" value="5_nucleotidase/apyrase"/>
</dbReference>
<feature type="domain" description="Calcineurin-like phosphoesterase" evidence="2">
    <location>
        <begin position="31"/>
        <end position="282"/>
    </location>
</feature>
<dbReference type="Proteomes" id="UP000245695">
    <property type="component" value="Chromosome 1"/>
</dbReference>
<evidence type="ECO:0000256" key="1">
    <source>
        <dbReference type="RuleBase" id="RU362119"/>
    </source>
</evidence>
<organism evidence="3 4">
    <name type="scientific">Romboutsia hominis</name>
    <dbReference type="NCBI Taxonomy" id="1507512"/>
    <lineage>
        <taxon>Bacteria</taxon>
        <taxon>Bacillati</taxon>
        <taxon>Bacillota</taxon>
        <taxon>Clostridia</taxon>
        <taxon>Peptostreptococcales</taxon>
        <taxon>Peptostreptococcaceae</taxon>
        <taxon>Romboutsia</taxon>
    </lineage>
</organism>
<dbReference type="GO" id="GO:0030288">
    <property type="term" value="C:outer membrane-bounded periplasmic space"/>
    <property type="evidence" value="ECO:0007669"/>
    <property type="project" value="TreeGrafter"/>
</dbReference>
<evidence type="ECO:0000313" key="4">
    <source>
        <dbReference type="Proteomes" id="UP000245695"/>
    </source>
</evidence>
<dbReference type="GO" id="GO:0000166">
    <property type="term" value="F:nucleotide binding"/>
    <property type="evidence" value="ECO:0007669"/>
    <property type="project" value="UniProtKB-KW"/>
</dbReference>
<dbReference type="Pfam" id="PF00149">
    <property type="entry name" value="Metallophos"/>
    <property type="match status" value="1"/>
</dbReference>
<protein>
    <submittedName>
        <fullName evidence="3">Ser/Thr phosphatase protein</fullName>
    </submittedName>
</protein>
<proteinExistence type="inferred from homology"/>
<dbReference type="InterPro" id="IPR004843">
    <property type="entry name" value="Calcineurin-like_PHP"/>
</dbReference>
<dbReference type="AlphaFoldDB" id="A0A2P2BUJ0"/>
<reference evidence="3 4" key="1">
    <citation type="submission" date="2014-09" db="EMBL/GenBank/DDBJ databases">
        <authorList>
            <person name="Hornung B.V."/>
        </authorList>
    </citation>
    <scope>NUCLEOTIDE SEQUENCE [LARGE SCALE GENOMIC DNA]</scope>
    <source>
        <strain evidence="3 4">FRIFI</strain>
    </source>
</reference>
<keyword evidence="1" id="KW-0378">Hydrolase</keyword>
<dbReference type="GO" id="GO:0016787">
    <property type="term" value="F:hydrolase activity"/>
    <property type="evidence" value="ECO:0007669"/>
    <property type="project" value="UniProtKB-KW"/>
</dbReference>
<dbReference type="RefSeq" id="WP_166505262.1">
    <property type="nucleotide sequence ID" value="NZ_LN650648.1"/>
</dbReference>
<dbReference type="PANTHER" id="PTHR11575">
    <property type="entry name" value="5'-NUCLEOTIDASE-RELATED"/>
    <property type="match status" value="1"/>
</dbReference>
<evidence type="ECO:0000259" key="2">
    <source>
        <dbReference type="Pfam" id="PF00149"/>
    </source>
</evidence>
<sequence>MKKRVILGVVAGVLALTSIGFGKKENIEVNVLGTTDLHGIVSKDLEKYVNEQRKKDENLILVDSGDFFDMQTPEMNSWFKKNSVIVEENGFPILRFKDGEIEGVAPIVTNMGKLKYDAVILGNHEFVSNNKSRLDTLINDFKDNNMEILSANTYKSNNENYTKPYIIKNINTKYGDLKIGILGLTIKEVGESKEWDGEKLVPTKSRELKDQDGYEGKLYMNDLVEDAKKWVPKMKKDGADIIISVVHSGEEPKKPKNPGNKIKELARETSDIDVIFAGHTHKTIDENKYTNKDGKEVIVTQGGKHSEAIAHSKLQLEKVKDGWKVIEKSSEVISFK</sequence>
<name>A0A2P2BUJ0_9FIRM</name>
<dbReference type="KEGG" id="rhom:FRIFI_1115"/>
<evidence type="ECO:0000313" key="3">
    <source>
        <dbReference type="EMBL" id="CEI72654.1"/>
    </source>
</evidence>
<dbReference type="Gene3D" id="3.60.21.10">
    <property type="match status" value="1"/>
</dbReference>
<dbReference type="GO" id="GO:0009166">
    <property type="term" value="P:nucleotide catabolic process"/>
    <property type="evidence" value="ECO:0007669"/>
    <property type="project" value="InterPro"/>
</dbReference>
<dbReference type="PRINTS" id="PR01607">
    <property type="entry name" value="APYRASEFAMLY"/>
</dbReference>
<keyword evidence="1" id="KW-0547">Nucleotide-binding</keyword>
<comment type="similarity">
    <text evidence="1">Belongs to the 5'-nucleotidase family.</text>
</comment>
<dbReference type="PANTHER" id="PTHR11575:SF6">
    <property type="entry name" value="2',3'-CYCLIC-NUCLEOTIDE 2'-PHOSPHODIESTERASE_3'-NUCLEOTIDASE"/>
    <property type="match status" value="1"/>
</dbReference>
<accession>A0A2P2BUJ0</accession>
<dbReference type="EMBL" id="LN650648">
    <property type="protein sequence ID" value="CEI72654.1"/>
    <property type="molecule type" value="Genomic_DNA"/>
</dbReference>
<dbReference type="InterPro" id="IPR029052">
    <property type="entry name" value="Metallo-depent_PP-like"/>
</dbReference>
<keyword evidence="4" id="KW-1185">Reference proteome</keyword>